<evidence type="ECO:0000313" key="2">
    <source>
        <dbReference type="EMBL" id="RMZ74110.1"/>
    </source>
</evidence>
<feature type="transmembrane region" description="Helical" evidence="1">
    <location>
        <begin position="20"/>
        <end position="40"/>
    </location>
</feature>
<dbReference type="EMBL" id="KE747843">
    <property type="protein sequence ID" value="RMZ74110.1"/>
    <property type="molecule type" value="Genomic_DNA"/>
</dbReference>
<accession>A0A3M7MHY4</accession>
<protein>
    <submittedName>
        <fullName evidence="2">Uncharacterized protein</fullName>
    </submittedName>
</protein>
<keyword evidence="1" id="KW-1133">Transmembrane helix</keyword>
<dbReference type="AlphaFoldDB" id="A0A3M7MHY4"/>
<keyword evidence="3" id="KW-1185">Reference proteome</keyword>
<keyword evidence="1" id="KW-0812">Transmembrane</keyword>
<gene>
    <name evidence="2" type="ORF">GMOD_00004953</name>
</gene>
<sequence>MLNRRCNVCRCCRDLRPTLVLVTIVIVGIAVGWHCPLLVFEPSVRTCVSWKPSLTAYRLPCLVGPHACFRYKHKTKRKTENHGI</sequence>
<evidence type="ECO:0000256" key="1">
    <source>
        <dbReference type="SAM" id="Phobius"/>
    </source>
</evidence>
<keyword evidence="1" id="KW-0472">Membrane</keyword>
<reference evidence="2 3" key="1">
    <citation type="journal article" date="2014" name="PLoS ONE">
        <title>De novo Genome Assembly of the Fungal Plant Pathogen Pyrenophora semeniperda.</title>
        <authorList>
            <person name="Soliai M.M."/>
            <person name="Meyer S.E."/>
            <person name="Udall J.A."/>
            <person name="Elzinga D.E."/>
            <person name="Hermansen R.A."/>
            <person name="Bodily P.M."/>
            <person name="Hart A.A."/>
            <person name="Coleman C.E."/>
        </authorList>
    </citation>
    <scope>NUCLEOTIDE SEQUENCE [LARGE SCALE GENOMIC DNA]</scope>
    <source>
        <strain evidence="2 3">CCB06</strain>
        <tissue evidence="2">Mycelium</tissue>
    </source>
</reference>
<dbReference type="Proteomes" id="UP000265663">
    <property type="component" value="Unassembled WGS sequence"/>
</dbReference>
<organism evidence="2 3">
    <name type="scientific">Pyrenophora seminiperda CCB06</name>
    <dbReference type="NCBI Taxonomy" id="1302712"/>
    <lineage>
        <taxon>Eukaryota</taxon>
        <taxon>Fungi</taxon>
        <taxon>Dikarya</taxon>
        <taxon>Ascomycota</taxon>
        <taxon>Pezizomycotina</taxon>
        <taxon>Dothideomycetes</taxon>
        <taxon>Pleosporomycetidae</taxon>
        <taxon>Pleosporales</taxon>
        <taxon>Pleosporineae</taxon>
        <taxon>Pleosporaceae</taxon>
        <taxon>Pyrenophora</taxon>
    </lineage>
</organism>
<proteinExistence type="predicted"/>
<evidence type="ECO:0000313" key="3">
    <source>
        <dbReference type="Proteomes" id="UP000265663"/>
    </source>
</evidence>
<name>A0A3M7MHY4_9PLEO</name>